<dbReference type="KEGG" id="abq:ABAZ39_13645"/>
<evidence type="ECO:0000313" key="8">
    <source>
        <dbReference type="Proteomes" id="UP000027186"/>
    </source>
</evidence>
<reference evidence="4 8" key="1">
    <citation type="journal article" date="2014" name="Genome Announc.">
        <title>Complete Genome Sequence of the Model Rhizosphere Strain Azospirillum brasilense Az39, Successfully Applied in Agriculture.</title>
        <authorList>
            <person name="Rivera D."/>
            <person name="Revale S."/>
            <person name="Molina R."/>
            <person name="Gualpa J."/>
            <person name="Puente M."/>
            <person name="Maroniche G."/>
            <person name="Paris G."/>
            <person name="Baker D."/>
            <person name="Clavijo B."/>
            <person name="McLay K."/>
            <person name="Spaepen S."/>
            <person name="Perticari A."/>
            <person name="Vazquez M."/>
            <person name="Wisniewski-Dye F."/>
            <person name="Watkins C."/>
            <person name="Martinez-Abarca F."/>
            <person name="Vanderleyden J."/>
            <person name="Cassan F."/>
        </authorList>
    </citation>
    <scope>NUCLEOTIDE SEQUENCE [LARGE SCALE GENOMIC DNA]</scope>
    <source>
        <strain evidence="4 8">Az39</strain>
    </source>
</reference>
<dbReference type="PANTHER" id="PTHR44591:SF25">
    <property type="entry name" value="CHEMOTAXIS TWO-COMPONENT RESPONSE REGULATOR"/>
    <property type="match status" value="1"/>
</dbReference>
<evidence type="ECO:0000256" key="2">
    <source>
        <dbReference type="PROSITE-ProRule" id="PRU00169"/>
    </source>
</evidence>
<dbReference type="PROSITE" id="PS50110">
    <property type="entry name" value="RESPONSE_REGULATORY"/>
    <property type="match status" value="1"/>
</dbReference>
<evidence type="ECO:0000313" key="9">
    <source>
        <dbReference type="Proteomes" id="UP000236268"/>
    </source>
</evidence>
<dbReference type="Proteomes" id="UP000236268">
    <property type="component" value="Unassembled WGS sequence"/>
</dbReference>
<protein>
    <submittedName>
        <fullName evidence="4">Fis family transcriptional regulator</fullName>
    </submittedName>
    <submittedName>
        <fullName evidence="6">Response regulator</fullName>
    </submittedName>
</protein>
<reference evidence="5 11" key="4">
    <citation type="submission" date="2019-07" db="EMBL/GenBank/DDBJ databases">
        <title>Genome sequencing of the stress-tolerant strain Azospirillum brasilense Az19.</title>
        <authorList>
            <person name="Maroniche G.A."/>
            <person name="Garcia J.E."/>
            <person name="Pagnussat L."/>
            <person name="Amenta M."/>
            <person name="Creus C.M."/>
        </authorList>
    </citation>
    <scope>NUCLEOTIDE SEQUENCE [LARGE SCALE GENOMIC DNA]</scope>
    <source>
        <strain evidence="5 11">Az19</strain>
    </source>
</reference>
<evidence type="ECO:0000313" key="11">
    <source>
        <dbReference type="Proteomes" id="UP000325333"/>
    </source>
</evidence>
<feature type="modified residue" description="4-aspartylphosphate" evidence="2">
    <location>
        <position position="53"/>
    </location>
</feature>
<dbReference type="Pfam" id="PF00072">
    <property type="entry name" value="Response_reg"/>
    <property type="match status" value="1"/>
</dbReference>
<dbReference type="SUPFAM" id="SSF52172">
    <property type="entry name" value="CheY-like"/>
    <property type="match status" value="1"/>
</dbReference>
<evidence type="ECO:0000313" key="6">
    <source>
        <dbReference type="EMBL" id="PNQ98269.1"/>
    </source>
</evidence>
<evidence type="ECO:0000313" key="5">
    <source>
        <dbReference type="EMBL" id="KAA1055468.1"/>
    </source>
</evidence>
<reference evidence="7 10" key="3">
    <citation type="submission" date="2018-09" db="EMBL/GenBank/DDBJ databases">
        <title>Whole genome based analysis of evolution and adaptive divergence in Indian and Brazilian strains of Azospirillum brasilense.</title>
        <authorList>
            <person name="Singh C."/>
            <person name="Tripathi A.K."/>
        </authorList>
    </citation>
    <scope>NUCLEOTIDE SEQUENCE [LARGE SCALE GENOMIC DNA]</scope>
    <source>
        <strain evidence="7 10">MTCC4035</strain>
    </source>
</reference>
<evidence type="ECO:0000313" key="10">
    <source>
        <dbReference type="Proteomes" id="UP000298595"/>
    </source>
</evidence>
<dbReference type="Proteomes" id="UP000298595">
    <property type="component" value="Chromosome"/>
</dbReference>
<dbReference type="InterPro" id="IPR011006">
    <property type="entry name" value="CheY-like_superfamily"/>
</dbReference>
<dbReference type="GeneID" id="56449681"/>
<accession>A0A060DQ10</accession>
<dbReference type="GO" id="GO:0000160">
    <property type="term" value="P:phosphorelay signal transduction system"/>
    <property type="evidence" value="ECO:0007669"/>
    <property type="project" value="InterPro"/>
</dbReference>
<dbReference type="AlphaFoldDB" id="A0A060DQ10"/>
<evidence type="ECO:0000313" key="4">
    <source>
        <dbReference type="EMBL" id="AIB13004.1"/>
    </source>
</evidence>
<dbReference type="EMBL" id="CP032321">
    <property type="protein sequence ID" value="QCN95622.1"/>
    <property type="molecule type" value="Genomic_DNA"/>
</dbReference>
<evidence type="ECO:0000259" key="3">
    <source>
        <dbReference type="PROSITE" id="PS50110"/>
    </source>
</evidence>
<dbReference type="Proteomes" id="UP000027186">
    <property type="component" value="Chromosome"/>
</dbReference>
<dbReference type="RefSeq" id="WP_014239024.1">
    <property type="nucleotide sequence ID" value="NZ_CP007793.1"/>
</dbReference>
<gene>
    <name evidence="4" type="ORF">ABAZ39_13645</name>
    <name evidence="6" type="ORF">C1S70_14015</name>
    <name evidence="7" type="ORF">D3093_10330</name>
    <name evidence="5" type="ORF">FH063_005239</name>
</gene>
<dbReference type="InterPro" id="IPR050595">
    <property type="entry name" value="Bact_response_regulator"/>
</dbReference>
<dbReference type="EMBL" id="VEWN01000006">
    <property type="protein sequence ID" value="KAA1055468.1"/>
    <property type="molecule type" value="Genomic_DNA"/>
</dbReference>
<dbReference type="KEGG" id="aare:D3093_10330"/>
<dbReference type="SMART" id="SM00448">
    <property type="entry name" value="REC"/>
    <property type="match status" value="1"/>
</dbReference>
<dbReference type="PANTHER" id="PTHR44591">
    <property type="entry name" value="STRESS RESPONSE REGULATOR PROTEIN 1"/>
    <property type="match status" value="1"/>
</dbReference>
<evidence type="ECO:0000313" key="7">
    <source>
        <dbReference type="EMBL" id="QCN95622.1"/>
    </source>
</evidence>
<dbReference type="EMBL" id="CP007793">
    <property type="protein sequence ID" value="AIB13004.1"/>
    <property type="molecule type" value="Genomic_DNA"/>
</dbReference>
<dbReference type="EMBL" id="POWG01000013">
    <property type="protein sequence ID" value="PNQ98269.1"/>
    <property type="molecule type" value="Genomic_DNA"/>
</dbReference>
<evidence type="ECO:0000256" key="1">
    <source>
        <dbReference type="ARBA" id="ARBA00022553"/>
    </source>
</evidence>
<keyword evidence="1 2" id="KW-0597">Phosphoprotein</keyword>
<proteinExistence type="predicted"/>
<dbReference type="Gene3D" id="3.40.50.2300">
    <property type="match status" value="1"/>
</dbReference>
<feature type="domain" description="Response regulatory" evidence="3">
    <location>
        <begin position="4"/>
        <end position="120"/>
    </location>
</feature>
<reference evidence="6 9" key="2">
    <citation type="submission" date="2018-01" db="EMBL/GenBank/DDBJ databases">
        <title>Whole genome sequence of Azospirillum brasilense REC3 isolated from strawberry roots.</title>
        <authorList>
            <person name="Fontana C.A."/>
            <person name="Salazar S.M."/>
            <person name="Bassi D."/>
            <person name="Puglisi E."/>
            <person name="Lovaisa N.C."/>
            <person name="Toffoli L.M."/>
            <person name="Pedraza R."/>
            <person name="Cocconcelli P.S."/>
        </authorList>
    </citation>
    <scope>NUCLEOTIDE SEQUENCE [LARGE SCALE GENOMIC DNA]</scope>
    <source>
        <strain evidence="6 9">REC3</strain>
    </source>
</reference>
<sequence length="121" mass="12863">MAKTILTVDDSKTIRDMVAFTLRNAGYGVTEAADGTAGLAEVNRQKFDCIITDLNMPGMDGLALTRAIRGSALNRATPVLLLTTEADPAKKTAGREAGATGWLVKPFNPDKLVETVKKVCP</sequence>
<name>A0A060DQ10_9PROT</name>
<organism evidence="4 8">
    <name type="scientific">Azospirillum argentinense</name>
    <dbReference type="NCBI Taxonomy" id="2970906"/>
    <lineage>
        <taxon>Bacteria</taxon>
        <taxon>Pseudomonadati</taxon>
        <taxon>Pseudomonadota</taxon>
        <taxon>Alphaproteobacteria</taxon>
        <taxon>Rhodospirillales</taxon>
        <taxon>Azospirillaceae</taxon>
        <taxon>Azospirillum</taxon>
    </lineage>
</organism>
<dbReference type="Proteomes" id="UP000325333">
    <property type="component" value="Unassembled WGS sequence"/>
</dbReference>
<dbReference type="InterPro" id="IPR001789">
    <property type="entry name" value="Sig_transdc_resp-reg_receiver"/>
</dbReference>